<protein>
    <submittedName>
        <fullName evidence="1">Uncharacterized protein</fullName>
    </submittedName>
</protein>
<organism evidence="1 2">
    <name type="scientific">Candidatus Dojkabacteria bacterium</name>
    <dbReference type="NCBI Taxonomy" id="2099670"/>
    <lineage>
        <taxon>Bacteria</taxon>
        <taxon>Candidatus Dojkabacteria</taxon>
    </lineage>
</organism>
<dbReference type="AlphaFoldDB" id="A0A5C7J861"/>
<evidence type="ECO:0000313" key="1">
    <source>
        <dbReference type="EMBL" id="TXG77699.1"/>
    </source>
</evidence>
<gene>
    <name evidence="1" type="ORF">E6Q11_02345</name>
</gene>
<dbReference type="Proteomes" id="UP000321026">
    <property type="component" value="Unassembled WGS sequence"/>
</dbReference>
<proteinExistence type="predicted"/>
<comment type="caution">
    <text evidence="1">The sequence shown here is derived from an EMBL/GenBank/DDBJ whole genome shotgun (WGS) entry which is preliminary data.</text>
</comment>
<dbReference type="Pfam" id="PF18143">
    <property type="entry name" value="HAD_SAK_2"/>
    <property type="match status" value="1"/>
</dbReference>
<evidence type="ECO:0000313" key="2">
    <source>
        <dbReference type="Proteomes" id="UP000321026"/>
    </source>
</evidence>
<sequence>MKIKVIFLDFDGVINGSDPTPNASFGEGWPFTHIEASLVEKINKIVETVEAQDAEQGIKTKIVISSSWRIRFSLNELRDMLQIKGLRADVIDITPRIHPRKFSEHVPRGQEIQSWLNSCQADCYYSVVKFVILDDISDMIHLTPYLIETDDRTGITDSDVERAIELLKG</sequence>
<name>A0A5C7J861_9BACT</name>
<reference evidence="1 2" key="1">
    <citation type="submission" date="2018-09" db="EMBL/GenBank/DDBJ databases">
        <title>Metagenome Assembled Genomes from an Advanced Water Purification Facility.</title>
        <authorList>
            <person name="Stamps B.W."/>
            <person name="Spear J.R."/>
        </authorList>
    </citation>
    <scope>NUCLEOTIDE SEQUENCE [LARGE SCALE GENOMIC DNA]</scope>
    <source>
        <strain evidence="1">Bin_63_2</strain>
    </source>
</reference>
<dbReference type="EMBL" id="SSDS01000040">
    <property type="protein sequence ID" value="TXG77699.1"/>
    <property type="molecule type" value="Genomic_DNA"/>
</dbReference>
<accession>A0A5C7J861</accession>